<evidence type="ECO:0000313" key="5">
    <source>
        <dbReference type="EMBL" id="BAH32400.1"/>
    </source>
</evidence>
<evidence type="ECO:0000256" key="3">
    <source>
        <dbReference type="SAM" id="SignalP"/>
    </source>
</evidence>
<evidence type="ECO:0000256" key="2">
    <source>
        <dbReference type="ARBA" id="ARBA00022729"/>
    </source>
</evidence>
<dbReference type="SUPFAM" id="SSF53822">
    <property type="entry name" value="Periplasmic binding protein-like I"/>
    <property type="match status" value="1"/>
</dbReference>
<reference evidence="6" key="1">
    <citation type="submission" date="2005-03" db="EMBL/GenBank/DDBJ databases">
        <title>Comparison of the complete genome sequences of Rhodococcus erythropolis PR4 and Rhodococcus opacus B4.</title>
        <authorList>
            <person name="Takarada H."/>
            <person name="Sekine M."/>
            <person name="Hosoyama A."/>
            <person name="Yamada R."/>
            <person name="Fujisawa T."/>
            <person name="Omata S."/>
            <person name="Shimizu A."/>
            <person name="Tsukatani N."/>
            <person name="Tanikawa S."/>
            <person name="Fujita N."/>
            <person name="Harayama S."/>
        </authorList>
    </citation>
    <scope>NUCLEOTIDE SEQUENCE [LARGE SCALE GENOMIC DNA]</scope>
    <source>
        <strain evidence="6">PR4 / NBRC 100887</strain>
    </source>
</reference>
<comment type="similarity">
    <text evidence="1">Belongs to the leucine-binding protein family.</text>
</comment>
<dbReference type="HOGENOM" id="CLU_578559_0_0_11"/>
<dbReference type="PROSITE" id="PS51257">
    <property type="entry name" value="PROKAR_LIPOPROTEIN"/>
    <property type="match status" value="1"/>
</dbReference>
<dbReference type="eggNOG" id="COG0683">
    <property type="taxonomic scope" value="Bacteria"/>
</dbReference>
<feature type="signal peptide" evidence="3">
    <location>
        <begin position="1"/>
        <end position="31"/>
    </location>
</feature>
<proteinExistence type="inferred from homology"/>
<dbReference type="AlphaFoldDB" id="C0ZV05"/>
<dbReference type="InterPro" id="IPR028081">
    <property type="entry name" value="Leu-bd"/>
</dbReference>
<dbReference type="KEGG" id="rer:RER_16920"/>
<evidence type="ECO:0000256" key="1">
    <source>
        <dbReference type="ARBA" id="ARBA00010062"/>
    </source>
</evidence>
<protein>
    <recommendedName>
        <fullName evidence="4">Leucine-binding protein domain-containing protein</fullName>
    </recommendedName>
</protein>
<dbReference type="Pfam" id="PF13458">
    <property type="entry name" value="Peripla_BP_6"/>
    <property type="match status" value="1"/>
</dbReference>
<feature type="chain" id="PRO_5038834473" description="Leucine-binding protein domain-containing protein" evidence="3">
    <location>
        <begin position="32"/>
        <end position="481"/>
    </location>
</feature>
<dbReference type="PANTHER" id="PTHR47235:SF1">
    <property type="entry name" value="BLR6548 PROTEIN"/>
    <property type="match status" value="1"/>
</dbReference>
<dbReference type="EMBL" id="AP008957">
    <property type="protein sequence ID" value="BAH32400.1"/>
    <property type="molecule type" value="Genomic_DNA"/>
</dbReference>
<keyword evidence="2 3" id="KW-0732">Signal</keyword>
<evidence type="ECO:0000313" key="6">
    <source>
        <dbReference type="Proteomes" id="UP000002204"/>
    </source>
</evidence>
<gene>
    <name evidence="5" type="ordered locus">RER_16920</name>
</gene>
<accession>C0ZV05</accession>
<feature type="domain" description="Leucine-binding protein" evidence="4">
    <location>
        <begin position="86"/>
        <end position="428"/>
    </location>
</feature>
<dbReference type="Proteomes" id="UP000002204">
    <property type="component" value="Chromosome"/>
</dbReference>
<dbReference type="InterPro" id="IPR028082">
    <property type="entry name" value="Peripla_BP_I"/>
</dbReference>
<reference evidence="5 6" key="2">
    <citation type="journal article" date="2006" name="Environ. Microbiol.">
        <title>Sequence analysis of three plasmids harboured in Rhodococcus erythropolis strain PR4.</title>
        <authorList>
            <person name="Sekine M."/>
            <person name="Tanikawa S."/>
            <person name="Omata S."/>
            <person name="Saito M."/>
            <person name="Fujisawa T."/>
            <person name="Tsukatani N."/>
            <person name="Tajima T."/>
            <person name="Sekigawa T."/>
            <person name="Kosugi H."/>
            <person name="Matsuo Y."/>
            <person name="Nishiko R."/>
            <person name="Imamura K."/>
            <person name="Ito M."/>
            <person name="Narita H."/>
            <person name="Tago S."/>
            <person name="Fujita N."/>
            <person name="Harayama S."/>
        </authorList>
    </citation>
    <scope>NUCLEOTIDE SEQUENCE [LARGE SCALE GENOMIC DNA]</scope>
    <source>
        <strain evidence="6">PR4 / NBRC 100887</strain>
    </source>
</reference>
<dbReference type="Gene3D" id="3.40.50.2300">
    <property type="match status" value="2"/>
</dbReference>
<organism evidence="5 6">
    <name type="scientific">Rhodococcus erythropolis (strain PR4 / NBRC 100887)</name>
    <dbReference type="NCBI Taxonomy" id="234621"/>
    <lineage>
        <taxon>Bacteria</taxon>
        <taxon>Bacillati</taxon>
        <taxon>Actinomycetota</taxon>
        <taxon>Actinomycetes</taxon>
        <taxon>Mycobacteriales</taxon>
        <taxon>Nocardiaceae</taxon>
        <taxon>Rhodococcus</taxon>
        <taxon>Rhodococcus erythropolis group</taxon>
    </lineage>
</organism>
<dbReference type="PANTHER" id="PTHR47235">
    <property type="entry name" value="BLR6548 PROTEIN"/>
    <property type="match status" value="1"/>
</dbReference>
<evidence type="ECO:0000259" key="4">
    <source>
        <dbReference type="Pfam" id="PF13458"/>
    </source>
</evidence>
<name>C0ZV05_RHOE4</name>
<sequence length="481" mass="50848">MRRRAPTVKPNKSTKLIVALAATAVLASACASNRGDDPYAVAVGGSGVSADLASSTSDAKFGTLDSPCGEGDATGATDQGVSDTEIKIGFGDDRGYVKSPGLNKEMSDAVNALISWCNDQGGINGRKVVGTDYDAAMTQANSVMQEACASQFMMVGYGFAMDQTAEQTRVACNLVSVPGFTVSPDAANGPMTFQGVPFPVDYANGSQWFQMAEMHPDLVNDFDVVNSTMPTIISSTTKIRSIAEAAGFKLKDCGVTLNYEGESSYVPFAEKYKECGAKGIWTSRSASPSELNFVKALDQVGIDPIFFGEATWYGATVSDWNKDTGLLDNLNAGMTFQMLENADKVPAVKKYVDLVSEQGGKTALLGMQAASSFLLWAAAADECGSDLTRQCMVDELSNIHEWDGGGLHAATDPGKNMPATCGLMTSLKGSTYAQAFPSTAGEFKCDPKYLVATDKSTWGTELGADRVSTKYQNANVIKPQS</sequence>